<dbReference type="Proteomes" id="UP000887565">
    <property type="component" value="Unplaced"/>
</dbReference>
<feature type="chain" id="PRO_5036941972" evidence="5">
    <location>
        <begin position="27"/>
        <end position="196"/>
    </location>
</feature>
<dbReference type="PANTHER" id="PTHR10814">
    <property type="entry name" value="TRANSDUCIN-LIKE ENHANCER PROTEIN"/>
    <property type="match status" value="1"/>
</dbReference>
<evidence type="ECO:0000256" key="3">
    <source>
        <dbReference type="ARBA" id="ARBA00023242"/>
    </source>
</evidence>
<dbReference type="GO" id="GO:0090090">
    <property type="term" value="P:negative regulation of canonical Wnt signaling pathway"/>
    <property type="evidence" value="ECO:0007669"/>
    <property type="project" value="TreeGrafter"/>
</dbReference>
<name>A0A915HWC5_ROMCU</name>
<comment type="similarity">
    <text evidence="2">Belongs to the WD repeat Groucho/TLE family.</text>
</comment>
<dbReference type="AlphaFoldDB" id="A0A915HWC5"/>
<comment type="subcellular location">
    <subcellularLocation>
        <location evidence="1">Nucleus</location>
    </subcellularLocation>
</comment>
<evidence type="ECO:0000259" key="6">
    <source>
        <dbReference type="Pfam" id="PF03920"/>
    </source>
</evidence>
<accession>A0A915HWC5</accession>
<dbReference type="GO" id="GO:0003714">
    <property type="term" value="F:transcription corepressor activity"/>
    <property type="evidence" value="ECO:0007669"/>
    <property type="project" value="TreeGrafter"/>
</dbReference>
<dbReference type="GO" id="GO:0005634">
    <property type="term" value="C:nucleus"/>
    <property type="evidence" value="ECO:0007669"/>
    <property type="project" value="UniProtKB-SubCell"/>
</dbReference>
<dbReference type="WBParaSite" id="nRc.2.0.1.t05857-RA">
    <property type="protein sequence ID" value="nRc.2.0.1.t05857-RA"/>
    <property type="gene ID" value="nRc.2.0.1.g05857"/>
</dbReference>
<proteinExistence type="inferred from homology"/>
<reference evidence="8" key="1">
    <citation type="submission" date="2022-11" db="UniProtKB">
        <authorList>
            <consortium name="WormBaseParasite"/>
        </authorList>
    </citation>
    <scope>IDENTIFICATION</scope>
</reference>
<keyword evidence="7" id="KW-1185">Reference proteome</keyword>
<evidence type="ECO:0000256" key="1">
    <source>
        <dbReference type="ARBA" id="ARBA00004123"/>
    </source>
</evidence>
<feature type="domain" description="Groucho/TLE N-terminal Q-rich" evidence="6">
    <location>
        <begin position="34"/>
        <end position="153"/>
    </location>
</feature>
<organism evidence="7 8">
    <name type="scientific">Romanomermis culicivorax</name>
    <name type="common">Nematode worm</name>
    <dbReference type="NCBI Taxonomy" id="13658"/>
    <lineage>
        <taxon>Eukaryota</taxon>
        <taxon>Metazoa</taxon>
        <taxon>Ecdysozoa</taxon>
        <taxon>Nematoda</taxon>
        <taxon>Enoplea</taxon>
        <taxon>Dorylaimia</taxon>
        <taxon>Mermithida</taxon>
        <taxon>Mermithoidea</taxon>
        <taxon>Mermithidae</taxon>
        <taxon>Romanomermis</taxon>
    </lineage>
</organism>
<dbReference type="Pfam" id="PF03920">
    <property type="entry name" value="TLE_N"/>
    <property type="match status" value="1"/>
</dbReference>
<keyword evidence="4" id="KW-0175">Coiled coil</keyword>
<evidence type="ECO:0000313" key="7">
    <source>
        <dbReference type="Proteomes" id="UP000887565"/>
    </source>
</evidence>
<sequence>MIDYYYCNSILLLLLLSSSFFLRITGPPPASQGVKFAVNEMCDRMKEEFNFLQAQYHSLKMECEKLAQEKTEMQRHYVMYYEMSYGLNAEMHKQIDERVGRRINQNTEIAKRLNNILLQIMNYLPQEHVSQVHAAIERAKQISATELNNLITYDLHAVMFSFFALSCSSANPSPNIDLAVEAENSQTKIKKRYANS</sequence>
<keyword evidence="3" id="KW-0539">Nucleus</keyword>
<dbReference type="InterPro" id="IPR009146">
    <property type="entry name" value="Groucho_enhance"/>
</dbReference>
<evidence type="ECO:0000256" key="2">
    <source>
        <dbReference type="ARBA" id="ARBA00005969"/>
    </source>
</evidence>
<dbReference type="GO" id="GO:0005667">
    <property type="term" value="C:transcription regulator complex"/>
    <property type="evidence" value="ECO:0007669"/>
    <property type="project" value="TreeGrafter"/>
</dbReference>
<evidence type="ECO:0000256" key="4">
    <source>
        <dbReference type="SAM" id="Coils"/>
    </source>
</evidence>
<feature type="coiled-coil region" evidence="4">
    <location>
        <begin position="42"/>
        <end position="76"/>
    </location>
</feature>
<evidence type="ECO:0000313" key="8">
    <source>
        <dbReference type="WBParaSite" id="nRc.2.0.1.t05857-RA"/>
    </source>
</evidence>
<feature type="signal peptide" evidence="5">
    <location>
        <begin position="1"/>
        <end position="26"/>
    </location>
</feature>
<keyword evidence="5" id="KW-0732">Signal</keyword>
<evidence type="ECO:0000256" key="5">
    <source>
        <dbReference type="SAM" id="SignalP"/>
    </source>
</evidence>
<protein>
    <submittedName>
        <fullName evidence="8">Groucho/TLE N-terminal Q-rich domain-containing protein</fullName>
    </submittedName>
</protein>
<dbReference type="InterPro" id="IPR005617">
    <property type="entry name" value="Groucho/TLE_N"/>
</dbReference>
<dbReference type="PANTHER" id="PTHR10814:SF21">
    <property type="entry name" value="PROTEIN GROUCHO"/>
    <property type="match status" value="1"/>
</dbReference>